<dbReference type="EMBL" id="JABXXO010000006">
    <property type="protein sequence ID" value="KAF7776817.1"/>
    <property type="molecule type" value="Genomic_DNA"/>
</dbReference>
<accession>A0A8H7F4U6</accession>
<comment type="caution">
    <text evidence="1">The sequence shown here is derived from an EMBL/GenBank/DDBJ whole genome shotgun (WGS) entry which is preliminary data.</text>
</comment>
<proteinExistence type="predicted"/>
<protein>
    <submittedName>
        <fullName evidence="1">Uncharacterized protein</fullName>
    </submittedName>
</protein>
<sequence length="80" mass="9180">MIEFLQVPQPFHNNFSCLECWDDRRRNFSDDPYDDVGEELELAAYYEVVRLSADAAARFERSPAANTVMAPSYAAFVLAR</sequence>
<dbReference type="Proteomes" id="UP000629468">
    <property type="component" value="Unassembled WGS sequence"/>
</dbReference>
<evidence type="ECO:0000313" key="1">
    <source>
        <dbReference type="EMBL" id="KAF7776817.1"/>
    </source>
</evidence>
<dbReference type="AlphaFoldDB" id="A0A8H7F4U6"/>
<evidence type="ECO:0000313" key="2">
    <source>
        <dbReference type="Proteomes" id="UP000629468"/>
    </source>
</evidence>
<organism evidence="1 2">
    <name type="scientific">Agaricus bisporus var. burnettii</name>
    <dbReference type="NCBI Taxonomy" id="192524"/>
    <lineage>
        <taxon>Eukaryota</taxon>
        <taxon>Fungi</taxon>
        <taxon>Dikarya</taxon>
        <taxon>Basidiomycota</taxon>
        <taxon>Agaricomycotina</taxon>
        <taxon>Agaricomycetes</taxon>
        <taxon>Agaricomycetidae</taxon>
        <taxon>Agaricales</taxon>
        <taxon>Agaricineae</taxon>
        <taxon>Agaricaceae</taxon>
        <taxon>Agaricus</taxon>
    </lineage>
</organism>
<reference evidence="1 2" key="1">
    <citation type="journal article" name="Sci. Rep.">
        <title>Telomere-to-telomere assembled and centromere annotated genomes of the two main subspecies of the button mushroom Agaricus bisporus reveal especially polymorphic chromosome ends.</title>
        <authorList>
            <person name="Sonnenberg A.S.M."/>
            <person name="Sedaghat-Telgerd N."/>
            <person name="Lavrijssen B."/>
            <person name="Ohm R.A."/>
            <person name="Hendrickx P.M."/>
            <person name="Scholtmeijer K."/>
            <person name="Baars J.J.P."/>
            <person name="van Peer A."/>
        </authorList>
    </citation>
    <scope>NUCLEOTIDE SEQUENCE [LARGE SCALE GENOMIC DNA]</scope>
    <source>
        <strain evidence="1 2">H119_p4</strain>
    </source>
</reference>
<gene>
    <name evidence="1" type="ORF">Agabi119p4_5210</name>
</gene>
<name>A0A8H7F4U6_AGABI</name>